<dbReference type="CDD" id="cd06471">
    <property type="entry name" value="ACD_LpsHSP_like"/>
    <property type="match status" value="1"/>
</dbReference>
<dbReference type="RefSeq" id="WP_251517593.1">
    <property type="nucleotide sequence ID" value="NZ_CP128355.1"/>
</dbReference>
<dbReference type="Gene3D" id="2.60.40.790">
    <property type="match status" value="1"/>
</dbReference>
<evidence type="ECO:0000259" key="3">
    <source>
        <dbReference type="PROSITE" id="PS01031"/>
    </source>
</evidence>
<dbReference type="InterPro" id="IPR008978">
    <property type="entry name" value="HSP20-like_chaperone"/>
</dbReference>
<dbReference type="SUPFAM" id="SSF49764">
    <property type="entry name" value="HSP20-like chaperones"/>
    <property type="match status" value="1"/>
</dbReference>
<name>A0ABZ3EDF2_9STAP</name>
<organism evidence="4 5">
    <name type="scientific">Staphylococcus hsinchuensis</name>
    <dbReference type="NCBI Taxonomy" id="3051183"/>
    <lineage>
        <taxon>Bacteria</taxon>
        <taxon>Bacillati</taxon>
        <taxon>Bacillota</taxon>
        <taxon>Bacilli</taxon>
        <taxon>Bacillales</taxon>
        <taxon>Staphylococcaceae</taxon>
        <taxon>Staphylococcus</taxon>
    </lineage>
</organism>
<dbReference type="Proteomes" id="UP001436297">
    <property type="component" value="Chromosome"/>
</dbReference>
<dbReference type="InterPro" id="IPR002068">
    <property type="entry name" value="A-crystallin/Hsp20_dom"/>
</dbReference>
<dbReference type="Pfam" id="PF00011">
    <property type="entry name" value="HSP20"/>
    <property type="match status" value="1"/>
</dbReference>
<comment type="similarity">
    <text evidence="1 2">Belongs to the small heat shock protein (HSP20) family.</text>
</comment>
<evidence type="ECO:0000256" key="2">
    <source>
        <dbReference type="RuleBase" id="RU003616"/>
    </source>
</evidence>
<feature type="domain" description="SHSP" evidence="3">
    <location>
        <begin position="31"/>
        <end position="144"/>
    </location>
</feature>
<reference evidence="4 5" key="1">
    <citation type="journal article" date="2024" name="Pathogens">
        <title>Staphylococcus hsinchuensis sp. nov., Isolated from Soymilk.</title>
        <authorList>
            <person name="Wang Y.T."/>
            <person name="Lin Y.C."/>
            <person name="Hsieh Y.H."/>
            <person name="Lin Y.T."/>
            <person name="Hamada M."/>
            <person name="Chen C.C."/>
            <person name="Liou J.S."/>
            <person name="Lee A.Y."/>
            <person name="Zhang W.L."/>
            <person name="Chen Y.T."/>
            <person name="Huang C.H."/>
        </authorList>
    </citation>
    <scope>NUCLEOTIDE SEQUENCE [LARGE SCALE GENOMIC DNA]</scope>
    <source>
        <strain evidence="4 5">H164</strain>
    </source>
</reference>
<dbReference type="PROSITE" id="PS01031">
    <property type="entry name" value="SHSP"/>
    <property type="match status" value="1"/>
</dbReference>
<dbReference type="InterPro" id="IPR031107">
    <property type="entry name" value="Small_HSP"/>
</dbReference>
<proteinExistence type="inferred from homology"/>
<evidence type="ECO:0000313" key="5">
    <source>
        <dbReference type="Proteomes" id="UP001436297"/>
    </source>
</evidence>
<keyword evidence="5" id="KW-1185">Reference proteome</keyword>
<gene>
    <name evidence="4" type="ORF">QQM35_01575</name>
</gene>
<dbReference type="EMBL" id="CP128355">
    <property type="protein sequence ID" value="XAF70834.1"/>
    <property type="molecule type" value="Genomic_DNA"/>
</dbReference>
<evidence type="ECO:0000313" key="4">
    <source>
        <dbReference type="EMBL" id="XAF70834.1"/>
    </source>
</evidence>
<protein>
    <submittedName>
        <fullName evidence="4">Hsp20/alpha crystallin family protein</fullName>
    </submittedName>
</protein>
<accession>A0ABZ3EDF2</accession>
<evidence type="ECO:0000256" key="1">
    <source>
        <dbReference type="PROSITE-ProRule" id="PRU00285"/>
    </source>
</evidence>
<dbReference type="PANTHER" id="PTHR11527">
    <property type="entry name" value="HEAT-SHOCK PROTEIN 20 FAMILY MEMBER"/>
    <property type="match status" value="1"/>
</dbReference>
<sequence length="144" mass="16514">MAFESKPFNNSISDMNPSNLIKDFGRTFFEQFPGNNMIKTDVKETEGAYILQSELPGFNKDDISLQFENNLLTLEAKQTTQTTEQDDNGRIIHQERSFNDMKRQFSFENIDEQAIKASYTNGILEITLPKKPKAEQPVSNIQID</sequence>